<reference evidence="8 9" key="1">
    <citation type="submission" date="2019-12" db="EMBL/GenBank/DDBJ databases">
        <title>Nitratireductor arenosus sp. nov., Isolated from sea sand, Jeju island, South Korea.</title>
        <authorList>
            <person name="Kim W."/>
        </authorList>
    </citation>
    <scope>NUCLEOTIDE SEQUENCE [LARGE SCALE GENOMIC DNA]</scope>
    <source>
        <strain evidence="8 9">CAU 1489</strain>
    </source>
</reference>
<comment type="subcellular location">
    <subcellularLocation>
        <location evidence="1">Cell outer membrane</location>
    </subcellularLocation>
</comment>
<dbReference type="InterPro" id="IPR051906">
    <property type="entry name" value="TolC-like"/>
</dbReference>
<dbReference type="GO" id="GO:1990281">
    <property type="term" value="C:efflux pump complex"/>
    <property type="evidence" value="ECO:0007669"/>
    <property type="project" value="TreeGrafter"/>
</dbReference>
<dbReference type="PANTHER" id="PTHR30026">
    <property type="entry name" value="OUTER MEMBRANE PROTEIN TOLC"/>
    <property type="match status" value="1"/>
</dbReference>
<dbReference type="AlphaFoldDB" id="A0A844QHK8"/>
<dbReference type="EMBL" id="WPHG01000002">
    <property type="protein sequence ID" value="MVA97460.1"/>
    <property type="molecule type" value="Genomic_DNA"/>
</dbReference>
<keyword evidence="9" id="KW-1185">Reference proteome</keyword>
<dbReference type="InterPro" id="IPR010130">
    <property type="entry name" value="T1SS_OMP_TolC"/>
</dbReference>
<dbReference type="Proteomes" id="UP000463224">
    <property type="component" value="Unassembled WGS sequence"/>
</dbReference>
<evidence type="ECO:0000256" key="3">
    <source>
        <dbReference type="ARBA" id="ARBA00022448"/>
    </source>
</evidence>
<dbReference type="NCBIfam" id="TIGR01844">
    <property type="entry name" value="type_I_sec_TolC"/>
    <property type="match status" value="1"/>
</dbReference>
<protein>
    <submittedName>
        <fullName evidence="8">TolC family outer membrane protein</fullName>
    </submittedName>
</protein>
<dbReference type="Gene3D" id="1.20.1600.10">
    <property type="entry name" value="Outer membrane efflux proteins (OEP)"/>
    <property type="match status" value="1"/>
</dbReference>
<dbReference type="InterPro" id="IPR003423">
    <property type="entry name" value="OMP_efflux"/>
</dbReference>
<dbReference type="GO" id="GO:0009279">
    <property type="term" value="C:cell outer membrane"/>
    <property type="evidence" value="ECO:0007669"/>
    <property type="project" value="UniProtKB-SubCell"/>
</dbReference>
<keyword evidence="4" id="KW-1134">Transmembrane beta strand</keyword>
<evidence type="ECO:0000256" key="1">
    <source>
        <dbReference type="ARBA" id="ARBA00004442"/>
    </source>
</evidence>
<dbReference type="SUPFAM" id="SSF56954">
    <property type="entry name" value="Outer membrane efflux proteins (OEP)"/>
    <property type="match status" value="1"/>
</dbReference>
<keyword evidence="5" id="KW-0812">Transmembrane</keyword>
<evidence type="ECO:0000256" key="7">
    <source>
        <dbReference type="ARBA" id="ARBA00023237"/>
    </source>
</evidence>
<evidence type="ECO:0000256" key="2">
    <source>
        <dbReference type="ARBA" id="ARBA00007613"/>
    </source>
</evidence>
<dbReference type="GO" id="GO:0015562">
    <property type="term" value="F:efflux transmembrane transporter activity"/>
    <property type="evidence" value="ECO:0007669"/>
    <property type="project" value="InterPro"/>
</dbReference>
<comment type="similarity">
    <text evidence="2">Belongs to the outer membrane factor (OMF) (TC 1.B.17) family.</text>
</comment>
<sequence length="484" mass="50682">MPAAGTSSAQSGAREQSKTPAVALGRVERLVVASLNGKFLAAFLLSAVMVTPVGAETITGALSKAYQNNSSLNSARAGVRVTDEGVPLAKSGYRPTIAAVGSVNYASQAGTRITTGSFGVEIRQTLFDGFQTKNNVRAAEARVRAANEALRNTEQNTLFNAASAYMDVIRDRQIAALRERNLAFLAEQVRASKSRFEVGEGTRTDVAQAEAGRSGAVAQLSAARAAVLSSSAVYRQIIGDDPGKLRAAGPLTKLLPGTLGQAIAIAAAEHPAIKSTQNLVDASSFAVKSAEGALLPGVTASAGVSRGFRNNSPDLTGTSGTFNSGNIGATLTIPIYQGGAASTNVRRSKEEFGQARIEVDVAHDGVRAAVTSAWTQYTASAEVVAASREAVSAAQLALDGVIEERNVGQRTTLDVLDSQDDVITAQINLVTAERDLVVASYAILSSIGRLSMRNLGLKVAEYRPQEHYEAVKDKWYGLRTPDGR</sequence>
<evidence type="ECO:0000313" key="8">
    <source>
        <dbReference type="EMBL" id="MVA97460.1"/>
    </source>
</evidence>
<dbReference type="PANTHER" id="PTHR30026:SF22">
    <property type="entry name" value="OUTER MEMBRANE EFFLUX PROTEIN"/>
    <property type="match status" value="1"/>
</dbReference>
<keyword evidence="3" id="KW-0813">Transport</keyword>
<proteinExistence type="inferred from homology"/>
<evidence type="ECO:0000313" key="9">
    <source>
        <dbReference type="Proteomes" id="UP000463224"/>
    </source>
</evidence>
<name>A0A844QHK8_9HYPH</name>
<dbReference type="Pfam" id="PF02321">
    <property type="entry name" value="OEP"/>
    <property type="match status" value="2"/>
</dbReference>
<organism evidence="8 9">
    <name type="scientific">Nitratireductor arenosus</name>
    <dbReference type="NCBI Taxonomy" id="2682096"/>
    <lineage>
        <taxon>Bacteria</taxon>
        <taxon>Pseudomonadati</taxon>
        <taxon>Pseudomonadota</taxon>
        <taxon>Alphaproteobacteria</taxon>
        <taxon>Hyphomicrobiales</taxon>
        <taxon>Phyllobacteriaceae</taxon>
        <taxon>Nitratireductor</taxon>
    </lineage>
</organism>
<evidence type="ECO:0000256" key="5">
    <source>
        <dbReference type="ARBA" id="ARBA00022692"/>
    </source>
</evidence>
<accession>A0A844QHK8</accession>
<dbReference type="GO" id="GO:0015288">
    <property type="term" value="F:porin activity"/>
    <property type="evidence" value="ECO:0007669"/>
    <property type="project" value="TreeGrafter"/>
</dbReference>
<comment type="caution">
    <text evidence="8">The sequence shown here is derived from an EMBL/GenBank/DDBJ whole genome shotgun (WGS) entry which is preliminary data.</text>
</comment>
<gene>
    <name evidence="8" type="ORF">GN330_09390</name>
</gene>
<keyword evidence="6" id="KW-0472">Membrane</keyword>
<evidence type="ECO:0000256" key="6">
    <source>
        <dbReference type="ARBA" id="ARBA00023136"/>
    </source>
</evidence>
<keyword evidence="7" id="KW-0998">Cell outer membrane</keyword>
<evidence type="ECO:0000256" key="4">
    <source>
        <dbReference type="ARBA" id="ARBA00022452"/>
    </source>
</evidence>